<dbReference type="InterPro" id="IPR027478">
    <property type="entry name" value="LdcA_N"/>
</dbReference>
<comment type="similarity">
    <text evidence="1">Belongs to the peptidase S66 family.</text>
</comment>
<dbReference type="InterPro" id="IPR029062">
    <property type="entry name" value="Class_I_gatase-like"/>
</dbReference>
<gene>
    <name evidence="5" type="ORF">ACFS25_26765</name>
</gene>
<organism evidence="5 6">
    <name type="scientific">Spirosoma flavum</name>
    <dbReference type="NCBI Taxonomy" id="2048557"/>
    <lineage>
        <taxon>Bacteria</taxon>
        <taxon>Pseudomonadati</taxon>
        <taxon>Bacteroidota</taxon>
        <taxon>Cytophagia</taxon>
        <taxon>Cytophagales</taxon>
        <taxon>Cytophagaceae</taxon>
        <taxon>Spirosoma</taxon>
    </lineage>
</organism>
<name>A0ABW6API7_9BACT</name>
<dbReference type="InterPro" id="IPR027461">
    <property type="entry name" value="Carboxypeptidase_A_C_sf"/>
</dbReference>
<dbReference type="InterPro" id="IPR040921">
    <property type="entry name" value="Peptidase_S66C"/>
</dbReference>
<dbReference type="SUPFAM" id="SSF52317">
    <property type="entry name" value="Class I glutamine amidotransferase-like"/>
    <property type="match status" value="1"/>
</dbReference>
<accession>A0ABW6API7</accession>
<dbReference type="PANTHER" id="PTHR30237:SF4">
    <property type="entry name" value="LD-CARBOXYPEPTIDASE C-TERMINAL DOMAIN-CONTAINING PROTEIN"/>
    <property type="match status" value="1"/>
</dbReference>
<evidence type="ECO:0000259" key="3">
    <source>
        <dbReference type="Pfam" id="PF02016"/>
    </source>
</evidence>
<keyword evidence="6" id="KW-1185">Reference proteome</keyword>
<dbReference type="Gene3D" id="3.40.50.10740">
    <property type="entry name" value="Class I glutamine amidotransferase-like"/>
    <property type="match status" value="1"/>
</dbReference>
<evidence type="ECO:0000313" key="5">
    <source>
        <dbReference type="EMBL" id="MFD2937404.1"/>
    </source>
</evidence>
<evidence type="ECO:0000313" key="6">
    <source>
        <dbReference type="Proteomes" id="UP001597512"/>
    </source>
</evidence>
<proteinExistence type="inferred from homology"/>
<evidence type="ECO:0000256" key="2">
    <source>
        <dbReference type="ARBA" id="ARBA00022801"/>
    </source>
</evidence>
<dbReference type="EMBL" id="JBHUOM010000027">
    <property type="protein sequence ID" value="MFD2937404.1"/>
    <property type="molecule type" value="Genomic_DNA"/>
</dbReference>
<dbReference type="PANTHER" id="PTHR30237">
    <property type="entry name" value="MURAMOYLTETRAPEPTIDE CARBOXYPEPTIDASE"/>
    <property type="match status" value="1"/>
</dbReference>
<dbReference type="SUPFAM" id="SSF141986">
    <property type="entry name" value="LD-carboxypeptidase A C-terminal domain-like"/>
    <property type="match status" value="1"/>
</dbReference>
<dbReference type="Pfam" id="PF02016">
    <property type="entry name" value="Peptidase_S66"/>
    <property type="match status" value="1"/>
</dbReference>
<comment type="caution">
    <text evidence="5">The sequence shown here is derived from an EMBL/GenBank/DDBJ whole genome shotgun (WGS) entry which is preliminary data.</text>
</comment>
<feature type="domain" description="LD-carboxypeptidase N-terminal" evidence="3">
    <location>
        <begin position="17"/>
        <end position="136"/>
    </location>
</feature>
<dbReference type="GO" id="GO:0016787">
    <property type="term" value="F:hydrolase activity"/>
    <property type="evidence" value="ECO:0007669"/>
    <property type="project" value="UniProtKB-KW"/>
</dbReference>
<dbReference type="Proteomes" id="UP001597512">
    <property type="component" value="Unassembled WGS sequence"/>
</dbReference>
<dbReference type="InterPro" id="IPR040449">
    <property type="entry name" value="Peptidase_S66_N"/>
</dbReference>
<dbReference type="CDD" id="cd07062">
    <property type="entry name" value="Peptidase_S66_mccF_like"/>
    <property type="match status" value="1"/>
</dbReference>
<feature type="domain" description="LD-carboxypeptidase C-terminal" evidence="4">
    <location>
        <begin position="212"/>
        <end position="331"/>
    </location>
</feature>
<dbReference type="Gene3D" id="3.50.30.60">
    <property type="entry name" value="LD-carboxypeptidase A C-terminal domain-like"/>
    <property type="match status" value="1"/>
</dbReference>
<dbReference type="Pfam" id="PF17676">
    <property type="entry name" value="Peptidase_S66C"/>
    <property type="match status" value="1"/>
</dbReference>
<keyword evidence="2 5" id="KW-0378">Hydrolase</keyword>
<evidence type="ECO:0000256" key="1">
    <source>
        <dbReference type="ARBA" id="ARBA00010233"/>
    </source>
</evidence>
<evidence type="ECO:0000259" key="4">
    <source>
        <dbReference type="Pfam" id="PF17676"/>
    </source>
</evidence>
<sequence length="347" mass="38826">MMLQLIKPKGLKRGDKVATISLSWGGAGELLGRYQQGKRQLQTAFGLEVVETRYALKSAEWLYNHPQARAQDLMEAFADPTIKAIISNIGGEESSRILRYVDEAVIQQNPKIFLGFSDSTVTHLLCLQAGITSFYGTSLLVGFAENGGMHPYQIADIQQTLFAVQPLGEIHPNRAGWTSELLDWSDPSLQHTPRKLTPTAGWHFLQGTKTTQGRLLGGCMETLESLKGTRLWPHPDQWRDCILFLETSEVKPKPDYVRWWLRNYAEQGILHNVQGILFGRPCDNTYAQEYETALLTVLEEEGLTDLPVITQMDFGHTCPVFTLPYGILAEIDCASRTFRLLESGVGA</sequence>
<reference evidence="6" key="1">
    <citation type="journal article" date="2019" name="Int. J. Syst. Evol. Microbiol.">
        <title>The Global Catalogue of Microorganisms (GCM) 10K type strain sequencing project: providing services to taxonomists for standard genome sequencing and annotation.</title>
        <authorList>
            <consortium name="The Broad Institute Genomics Platform"/>
            <consortium name="The Broad Institute Genome Sequencing Center for Infectious Disease"/>
            <person name="Wu L."/>
            <person name="Ma J."/>
        </authorList>
    </citation>
    <scope>NUCLEOTIDE SEQUENCE [LARGE SCALE GENOMIC DNA]</scope>
    <source>
        <strain evidence="6">KCTC 52490</strain>
    </source>
</reference>
<dbReference type="PIRSF" id="PIRSF028757">
    <property type="entry name" value="LD-carboxypeptidase"/>
    <property type="match status" value="1"/>
</dbReference>
<dbReference type="EC" id="3.4.-.-" evidence="5"/>
<protein>
    <submittedName>
        <fullName evidence="5">S66 peptidase family protein</fullName>
        <ecNumber evidence="5">3.4.-.-</ecNumber>
    </submittedName>
</protein>
<dbReference type="RefSeq" id="WP_381507402.1">
    <property type="nucleotide sequence ID" value="NZ_JBHUOM010000027.1"/>
</dbReference>
<dbReference type="InterPro" id="IPR003507">
    <property type="entry name" value="S66_fam"/>
</dbReference>